<feature type="domain" description="2Fe-2S ferredoxin-type" evidence="7">
    <location>
        <begin position="2"/>
        <end position="106"/>
    </location>
</feature>
<protein>
    <submittedName>
        <fullName evidence="8">2Fe-2S ferredoxin</fullName>
    </submittedName>
</protein>
<keyword evidence="3" id="KW-0479">Metal-binding</keyword>
<dbReference type="SUPFAM" id="SSF54292">
    <property type="entry name" value="2Fe-2S ferredoxin-like"/>
    <property type="match status" value="1"/>
</dbReference>
<dbReference type="InterPro" id="IPR012675">
    <property type="entry name" value="Beta-grasp_dom_sf"/>
</dbReference>
<sequence length="107" mass="11823">MVQITFVEHDGNRRVVEATAGMSLMEAARDEAVRGIEAECGGACSCSTCHVYVAPEWVEKLPPSSDMEHDMLDFAYEPDPQHSRLACQITVTDDMQGLLVRVPERQG</sequence>
<comment type="similarity">
    <text evidence="1">Belongs to the adrenodoxin/putidaredoxin family.</text>
</comment>
<dbReference type="InterPro" id="IPR036010">
    <property type="entry name" value="2Fe-2S_ferredoxin-like_sf"/>
</dbReference>
<accession>A0ABV2N440</accession>
<evidence type="ECO:0000256" key="2">
    <source>
        <dbReference type="ARBA" id="ARBA00022714"/>
    </source>
</evidence>
<dbReference type="PRINTS" id="PR00355">
    <property type="entry name" value="ADRENODOXIN"/>
</dbReference>
<evidence type="ECO:0000256" key="3">
    <source>
        <dbReference type="ARBA" id="ARBA00022723"/>
    </source>
</evidence>
<evidence type="ECO:0000256" key="5">
    <source>
        <dbReference type="ARBA" id="ARBA00023014"/>
    </source>
</evidence>
<keyword evidence="4" id="KW-0408">Iron</keyword>
<evidence type="ECO:0000313" key="9">
    <source>
        <dbReference type="Proteomes" id="UP001549076"/>
    </source>
</evidence>
<dbReference type="Gene3D" id="3.10.20.30">
    <property type="match status" value="1"/>
</dbReference>
<keyword evidence="9" id="KW-1185">Reference proteome</keyword>
<dbReference type="InterPro" id="IPR001055">
    <property type="entry name" value="Adrenodoxin-like"/>
</dbReference>
<organism evidence="8 9">
    <name type="scientific">Aquamicrobium terrae</name>
    <dbReference type="NCBI Taxonomy" id="1324945"/>
    <lineage>
        <taxon>Bacteria</taxon>
        <taxon>Pseudomonadati</taxon>
        <taxon>Pseudomonadota</taxon>
        <taxon>Alphaproteobacteria</taxon>
        <taxon>Hyphomicrobiales</taxon>
        <taxon>Phyllobacteriaceae</taxon>
        <taxon>Aquamicrobium</taxon>
    </lineage>
</organism>
<dbReference type="InterPro" id="IPR018298">
    <property type="entry name" value="Adrenodoxin_Fe-S_BS"/>
</dbReference>
<keyword evidence="2" id="KW-0001">2Fe-2S</keyword>
<keyword evidence="5" id="KW-0411">Iron-sulfur</keyword>
<dbReference type="EMBL" id="JBEPML010000017">
    <property type="protein sequence ID" value="MET3793832.1"/>
    <property type="molecule type" value="Genomic_DNA"/>
</dbReference>
<dbReference type="Pfam" id="PF00111">
    <property type="entry name" value="Fer2"/>
    <property type="match status" value="1"/>
</dbReference>
<dbReference type="CDD" id="cd00207">
    <property type="entry name" value="fer2"/>
    <property type="match status" value="1"/>
</dbReference>
<evidence type="ECO:0000259" key="7">
    <source>
        <dbReference type="PROSITE" id="PS51085"/>
    </source>
</evidence>
<comment type="caution">
    <text evidence="8">The sequence shown here is derived from an EMBL/GenBank/DDBJ whole genome shotgun (WGS) entry which is preliminary data.</text>
</comment>
<proteinExistence type="inferred from homology"/>
<dbReference type="PROSITE" id="PS51085">
    <property type="entry name" value="2FE2S_FER_2"/>
    <property type="match status" value="1"/>
</dbReference>
<evidence type="ECO:0000256" key="4">
    <source>
        <dbReference type="ARBA" id="ARBA00023004"/>
    </source>
</evidence>
<comment type="cofactor">
    <cofactor evidence="6">
        <name>[2Fe-2S] cluster</name>
        <dbReference type="ChEBI" id="CHEBI:190135"/>
    </cofactor>
</comment>
<dbReference type="RefSeq" id="WP_354198060.1">
    <property type="nucleotide sequence ID" value="NZ_JBEPML010000017.1"/>
</dbReference>
<dbReference type="InterPro" id="IPR001041">
    <property type="entry name" value="2Fe-2S_ferredoxin-type"/>
</dbReference>
<dbReference type="Proteomes" id="UP001549076">
    <property type="component" value="Unassembled WGS sequence"/>
</dbReference>
<gene>
    <name evidence="8" type="ORF">ABID37_004070</name>
</gene>
<dbReference type="PANTHER" id="PTHR23426:SF67">
    <property type="entry name" value="2FE-2S FERREDOXIN-TYPE DOMAIN-CONTAINING PROTEIN"/>
    <property type="match status" value="1"/>
</dbReference>
<reference evidence="8 9" key="1">
    <citation type="submission" date="2024-06" db="EMBL/GenBank/DDBJ databases">
        <title>Genomic Encyclopedia of Type Strains, Phase IV (KMG-IV): sequencing the most valuable type-strain genomes for metagenomic binning, comparative biology and taxonomic classification.</title>
        <authorList>
            <person name="Goeker M."/>
        </authorList>
    </citation>
    <scope>NUCLEOTIDE SEQUENCE [LARGE SCALE GENOMIC DNA]</scope>
    <source>
        <strain evidence="8 9">DSM 27865</strain>
    </source>
</reference>
<dbReference type="PROSITE" id="PS00814">
    <property type="entry name" value="ADX"/>
    <property type="match status" value="1"/>
</dbReference>
<dbReference type="PANTHER" id="PTHR23426">
    <property type="entry name" value="FERREDOXIN/ADRENODOXIN"/>
    <property type="match status" value="1"/>
</dbReference>
<evidence type="ECO:0000256" key="1">
    <source>
        <dbReference type="ARBA" id="ARBA00010914"/>
    </source>
</evidence>
<evidence type="ECO:0000313" key="8">
    <source>
        <dbReference type="EMBL" id="MET3793832.1"/>
    </source>
</evidence>
<evidence type="ECO:0000256" key="6">
    <source>
        <dbReference type="ARBA" id="ARBA00034078"/>
    </source>
</evidence>
<name>A0ABV2N440_9HYPH</name>